<dbReference type="InterPro" id="IPR035948">
    <property type="entry name" value="YwqG-like_sf"/>
</dbReference>
<keyword evidence="2" id="KW-1185">Reference proteome</keyword>
<name>A0A7X0H839_9BACT</name>
<evidence type="ECO:0000313" key="1">
    <source>
        <dbReference type="EMBL" id="MBB6430843.1"/>
    </source>
</evidence>
<organism evidence="1 2">
    <name type="scientific">Algisphaera agarilytica</name>
    <dbReference type="NCBI Taxonomy" id="1385975"/>
    <lineage>
        <taxon>Bacteria</taxon>
        <taxon>Pseudomonadati</taxon>
        <taxon>Planctomycetota</taxon>
        <taxon>Phycisphaerae</taxon>
        <taxon>Phycisphaerales</taxon>
        <taxon>Phycisphaeraceae</taxon>
        <taxon>Algisphaera</taxon>
    </lineage>
</organism>
<gene>
    <name evidence="1" type="ORF">HNQ40_002649</name>
</gene>
<evidence type="ECO:0000313" key="2">
    <source>
        <dbReference type="Proteomes" id="UP000541810"/>
    </source>
</evidence>
<proteinExistence type="predicted"/>
<dbReference type="Proteomes" id="UP000541810">
    <property type="component" value="Unassembled WGS sequence"/>
</dbReference>
<dbReference type="Pfam" id="PF09234">
    <property type="entry name" value="DUF1963"/>
    <property type="match status" value="1"/>
</dbReference>
<dbReference type="SUPFAM" id="SSF103032">
    <property type="entry name" value="Hypothetical protein YwqG"/>
    <property type="match status" value="1"/>
</dbReference>
<accession>A0A7X0H839</accession>
<dbReference type="PANTHER" id="PTHR36436">
    <property type="entry name" value="SLL5081 PROTEIN"/>
    <property type="match status" value="1"/>
</dbReference>
<dbReference type="RefSeq" id="WP_184678337.1">
    <property type="nucleotide sequence ID" value="NZ_JACHGY010000001.1"/>
</dbReference>
<sequence length="230" mass="25491">MPTSHRLSFRPAKKPISELIDKFGGQPVWLEQPEWPLSRSTGKPMQFIGQFSLQRIEGYQGTAQFAYLFMSDDGDEYIDGTWEPEGGENCLLLQPGNIASVTTNPIENGPGLYAMKKKFGRKRLSPVSCEFHVDHTSISEPEFLSQDQLLKMDDADGDRYVDATSGNKIGGVPGFLQNDEFPSEPAIDWLLALQLDSGSVPFHINFGDAGIGYAFVKADGSDARFLWQCC</sequence>
<reference evidence="1 2" key="1">
    <citation type="submission" date="2020-08" db="EMBL/GenBank/DDBJ databases">
        <title>Genomic Encyclopedia of Type Strains, Phase IV (KMG-IV): sequencing the most valuable type-strain genomes for metagenomic binning, comparative biology and taxonomic classification.</title>
        <authorList>
            <person name="Goeker M."/>
        </authorList>
    </citation>
    <scope>NUCLEOTIDE SEQUENCE [LARGE SCALE GENOMIC DNA]</scope>
    <source>
        <strain evidence="1 2">DSM 103725</strain>
    </source>
</reference>
<dbReference type="InterPro" id="IPR015315">
    <property type="entry name" value="DUF1963"/>
</dbReference>
<dbReference type="AlphaFoldDB" id="A0A7X0H839"/>
<protein>
    <submittedName>
        <fullName evidence="1">Uncharacterized protein YwqG</fullName>
    </submittedName>
</protein>
<dbReference type="EMBL" id="JACHGY010000001">
    <property type="protein sequence ID" value="MBB6430843.1"/>
    <property type="molecule type" value="Genomic_DNA"/>
</dbReference>
<dbReference type="Gene3D" id="2.30.320.10">
    <property type="entry name" value="YwqG-like"/>
    <property type="match status" value="1"/>
</dbReference>
<dbReference type="PANTHER" id="PTHR36436:SF6">
    <property type="entry name" value="SLL5081 PROTEIN"/>
    <property type="match status" value="1"/>
</dbReference>
<comment type="caution">
    <text evidence="1">The sequence shown here is derived from an EMBL/GenBank/DDBJ whole genome shotgun (WGS) entry which is preliminary data.</text>
</comment>